<evidence type="ECO:0000313" key="2">
    <source>
        <dbReference type="Proteomes" id="UP000606044"/>
    </source>
</evidence>
<keyword evidence="2" id="KW-1185">Reference proteome</keyword>
<sequence>MSTILRFRKPPHVELYGGVISGGDRPELIGSVRYFVDYHDEEGGVVGMWDGASYDEARAVLANFRSEGMEAFDRLREAM</sequence>
<reference evidence="1" key="2">
    <citation type="submission" date="2020-09" db="EMBL/GenBank/DDBJ databases">
        <authorList>
            <person name="Sun Q."/>
            <person name="Sedlacek I."/>
        </authorList>
    </citation>
    <scope>NUCLEOTIDE SEQUENCE</scope>
    <source>
        <strain evidence="1">CCM 7897</strain>
    </source>
</reference>
<protein>
    <submittedName>
        <fullName evidence="1">Uncharacterized protein</fullName>
    </submittedName>
</protein>
<proteinExistence type="predicted"/>
<dbReference type="EMBL" id="BMCT01000009">
    <property type="protein sequence ID" value="GGF82134.1"/>
    <property type="molecule type" value="Genomic_DNA"/>
</dbReference>
<organism evidence="1 2">
    <name type="scientific">Azorhizobium oxalatiphilum</name>
    <dbReference type="NCBI Taxonomy" id="980631"/>
    <lineage>
        <taxon>Bacteria</taxon>
        <taxon>Pseudomonadati</taxon>
        <taxon>Pseudomonadota</taxon>
        <taxon>Alphaproteobacteria</taxon>
        <taxon>Hyphomicrobiales</taxon>
        <taxon>Xanthobacteraceae</taxon>
        <taxon>Azorhizobium</taxon>
    </lineage>
</organism>
<name>A0A917CAK2_9HYPH</name>
<dbReference type="RefSeq" id="WP_188583386.1">
    <property type="nucleotide sequence ID" value="NZ_BMCT01000009.1"/>
</dbReference>
<accession>A0A917CAK2</accession>
<evidence type="ECO:0000313" key="1">
    <source>
        <dbReference type="EMBL" id="GGF82134.1"/>
    </source>
</evidence>
<dbReference type="AlphaFoldDB" id="A0A917CAK2"/>
<dbReference type="Proteomes" id="UP000606044">
    <property type="component" value="Unassembled WGS sequence"/>
</dbReference>
<comment type="caution">
    <text evidence="1">The sequence shown here is derived from an EMBL/GenBank/DDBJ whole genome shotgun (WGS) entry which is preliminary data.</text>
</comment>
<reference evidence="1" key="1">
    <citation type="journal article" date="2014" name="Int. J. Syst. Evol. Microbiol.">
        <title>Complete genome sequence of Corynebacterium casei LMG S-19264T (=DSM 44701T), isolated from a smear-ripened cheese.</title>
        <authorList>
            <consortium name="US DOE Joint Genome Institute (JGI-PGF)"/>
            <person name="Walter F."/>
            <person name="Albersmeier A."/>
            <person name="Kalinowski J."/>
            <person name="Ruckert C."/>
        </authorList>
    </citation>
    <scope>NUCLEOTIDE SEQUENCE</scope>
    <source>
        <strain evidence="1">CCM 7897</strain>
    </source>
</reference>
<gene>
    <name evidence="1" type="ORF">GCM10007301_47810</name>
</gene>